<sequence>MNHQTAAASISSSMTMIRSAVVQKRERDENDSPSHSVSVQAAAPTPAPSPVYEVPLQMDPSPTSKKSRSNRYSAPKVVKPSILTAMGSLVGGGGLRDVPMRRQLSSGAIDSFLGRHDNMQTDEPSDHNDSMPRRMSF</sequence>
<feature type="compositionally biased region" description="Low complexity" evidence="1">
    <location>
        <begin position="1"/>
        <end position="20"/>
    </location>
</feature>
<dbReference type="AlphaFoldDB" id="A0AAD2G350"/>
<reference evidence="2" key="1">
    <citation type="submission" date="2023-08" db="EMBL/GenBank/DDBJ databases">
        <authorList>
            <person name="Audoor S."/>
            <person name="Bilcke G."/>
        </authorList>
    </citation>
    <scope>NUCLEOTIDE SEQUENCE</scope>
</reference>
<evidence type="ECO:0000256" key="1">
    <source>
        <dbReference type="SAM" id="MobiDB-lite"/>
    </source>
</evidence>
<name>A0AAD2G350_9STRA</name>
<organism evidence="2 3">
    <name type="scientific">Cylindrotheca closterium</name>
    <dbReference type="NCBI Taxonomy" id="2856"/>
    <lineage>
        <taxon>Eukaryota</taxon>
        <taxon>Sar</taxon>
        <taxon>Stramenopiles</taxon>
        <taxon>Ochrophyta</taxon>
        <taxon>Bacillariophyta</taxon>
        <taxon>Bacillariophyceae</taxon>
        <taxon>Bacillariophycidae</taxon>
        <taxon>Bacillariales</taxon>
        <taxon>Bacillariaceae</taxon>
        <taxon>Cylindrotheca</taxon>
    </lineage>
</organism>
<protein>
    <submittedName>
        <fullName evidence="2">Uncharacterized protein</fullName>
    </submittedName>
</protein>
<dbReference type="Proteomes" id="UP001295423">
    <property type="component" value="Unassembled WGS sequence"/>
</dbReference>
<accession>A0AAD2G350</accession>
<gene>
    <name evidence="2" type="ORF">CYCCA115_LOCUS19038</name>
</gene>
<evidence type="ECO:0000313" key="2">
    <source>
        <dbReference type="EMBL" id="CAJ1961097.1"/>
    </source>
</evidence>
<feature type="region of interest" description="Disordered" evidence="1">
    <location>
        <begin position="1"/>
        <end position="75"/>
    </location>
</feature>
<evidence type="ECO:0000313" key="3">
    <source>
        <dbReference type="Proteomes" id="UP001295423"/>
    </source>
</evidence>
<dbReference type="EMBL" id="CAKOGP040002080">
    <property type="protein sequence ID" value="CAJ1961097.1"/>
    <property type="molecule type" value="Genomic_DNA"/>
</dbReference>
<feature type="compositionally biased region" description="Basic and acidic residues" evidence="1">
    <location>
        <begin position="113"/>
        <end position="137"/>
    </location>
</feature>
<proteinExistence type="predicted"/>
<feature type="compositionally biased region" description="Basic and acidic residues" evidence="1">
    <location>
        <begin position="23"/>
        <end position="32"/>
    </location>
</feature>
<feature type="region of interest" description="Disordered" evidence="1">
    <location>
        <begin position="109"/>
        <end position="137"/>
    </location>
</feature>
<comment type="caution">
    <text evidence="2">The sequence shown here is derived from an EMBL/GenBank/DDBJ whole genome shotgun (WGS) entry which is preliminary data.</text>
</comment>
<keyword evidence="3" id="KW-1185">Reference proteome</keyword>